<evidence type="ECO:0000313" key="3">
    <source>
        <dbReference type="EMBL" id="MDO5971189.1"/>
    </source>
</evidence>
<comment type="caution">
    <text evidence="3">The sequence shown here is derived from an EMBL/GenBank/DDBJ whole genome shotgun (WGS) entry which is preliminary data.</text>
</comment>
<evidence type="ECO:0000313" key="4">
    <source>
        <dbReference type="Proteomes" id="UP001176883"/>
    </source>
</evidence>
<evidence type="ECO:0000256" key="1">
    <source>
        <dbReference type="SAM" id="Phobius"/>
    </source>
</evidence>
<feature type="transmembrane region" description="Helical" evidence="1">
    <location>
        <begin position="308"/>
        <end position="330"/>
    </location>
</feature>
<dbReference type="InterPro" id="IPR001173">
    <property type="entry name" value="Glyco_trans_2-like"/>
</dbReference>
<dbReference type="GO" id="GO:0016757">
    <property type="term" value="F:glycosyltransferase activity"/>
    <property type="evidence" value="ECO:0007669"/>
    <property type="project" value="UniProtKB-KW"/>
</dbReference>
<organism evidence="3 4">
    <name type="scientific">Flavivirga aquimarina</name>
    <dbReference type="NCBI Taxonomy" id="2027862"/>
    <lineage>
        <taxon>Bacteria</taxon>
        <taxon>Pseudomonadati</taxon>
        <taxon>Bacteroidota</taxon>
        <taxon>Flavobacteriia</taxon>
        <taxon>Flavobacteriales</taxon>
        <taxon>Flavobacteriaceae</taxon>
        <taxon>Flavivirga</taxon>
    </lineage>
</organism>
<dbReference type="Gene3D" id="3.90.550.10">
    <property type="entry name" value="Spore Coat Polysaccharide Biosynthesis Protein SpsA, Chain A"/>
    <property type="match status" value="1"/>
</dbReference>
<keyword evidence="1" id="KW-0812">Transmembrane</keyword>
<keyword evidence="4" id="KW-1185">Reference proteome</keyword>
<gene>
    <name evidence="3" type="ORF">Q4Q35_15375</name>
</gene>
<sequence length="340" mass="39404">MKLSVIIPVYNVEKYIRTCLDSILNQGLEPSDYEIILINDGSKDNSVSIIKTYLENCPNMALYNQKNKGLGATRNEGIKLAKGDYIYFIDSDDYLAKNVLKTILLHGYKYDLDVITFNSTVTPLFDLDESNTNNDEAFSLNTMHGIDYIGHVGFRNEAWWYIIKRGYLSEIGITFVEGRFLEDAIFTASLLIKSKTIAHIPIDAHRYFKRENSIMTSKSSSNKLKMIYDMEDVVIKYKPLIESIPVTVENKLCIERLKSRQQSYVFFMMVRILKSTIKLAEIKVIINNIAKIKVYPLKSFIGKDYNGIVYLLITNFFNVKYLYYLAFLLINPFYRIKKFL</sequence>
<dbReference type="EMBL" id="JAUOEK010000142">
    <property type="protein sequence ID" value="MDO5971189.1"/>
    <property type="molecule type" value="Genomic_DNA"/>
</dbReference>
<reference evidence="3" key="1">
    <citation type="submission" date="2023-07" db="EMBL/GenBank/DDBJ databases">
        <title>Two novel species in the genus Flavivirga.</title>
        <authorList>
            <person name="Kwon K."/>
        </authorList>
    </citation>
    <scope>NUCLEOTIDE SEQUENCE</scope>
    <source>
        <strain evidence="3">KCTC 52353</strain>
    </source>
</reference>
<dbReference type="InterPro" id="IPR029044">
    <property type="entry name" value="Nucleotide-diphossugar_trans"/>
</dbReference>
<dbReference type="PANTHER" id="PTHR22916">
    <property type="entry name" value="GLYCOSYLTRANSFERASE"/>
    <property type="match status" value="1"/>
</dbReference>
<evidence type="ECO:0000259" key="2">
    <source>
        <dbReference type="Pfam" id="PF00535"/>
    </source>
</evidence>
<protein>
    <submittedName>
        <fullName evidence="3">Glycosyltransferase</fullName>
        <ecNumber evidence="3">2.4.-.-</ecNumber>
    </submittedName>
</protein>
<dbReference type="SUPFAM" id="SSF53448">
    <property type="entry name" value="Nucleotide-diphospho-sugar transferases"/>
    <property type="match status" value="1"/>
</dbReference>
<dbReference type="Pfam" id="PF00535">
    <property type="entry name" value="Glycos_transf_2"/>
    <property type="match status" value="1"/>
</dbReference>
<feature type="domain" description="Glycosyltransferase 2-like" evidence="2">
    <location>
        <begin position="4"/>
        <end position="119"/>
    </location>
</feature>
<dbReference type="EC" id="2.4.-.-" evidence="3"/>
<keyword evidence="3" id="KW-0808">Transferase</keyword>
<name>A0ABT8WDG4_9FLAO</name>
<keyword evidence="1" id="KW-0472">Membrane</keyword>
<accession>A0ABT8WDG4</accession>
<dbReference type="RefSeq" id="WP_303278893.1">
    <property type="nucleotide sequence ID" value="NZ_JAUOEK010000142.1"/>
</dbReference>
<keyword evidence="1" id="KW-1133">Transmembrane helix</keyword>
<keyword evidence="3" id="KW-0328">Glycosyltransferase</keyword>
<dbReference type="CDD" id="cd00761">
    <property type="entry name" value="Glyco_tranf_GTA_type"/>
    <property type="match status" value="1"/>
</dbReference>
<proteinExistence type="predicted"/>
<dbReference type="Proteomes" id="UP001176883">
    <property type="component" value="Unassembled WGS sequence"/>
</dbReference>
<dbReference type="PANTHER" id="PTHR22916:SF3">
    <property type="entry name" value="UDP-GLCNAC:BETAGAL BETA-1,3-N-ACETYLGLUCOSAMINYLTRANSFERASE-LIKE PROTEIN 1"/>
    <property type="match status" value="1"/>
</dbReference>